<name>A0A5C5Y3R3_9PLAN</name>
<organism evidence="1 2">
    <name type="scientific">Crateriforma conspicua</name>
    <dbReference type="NCBI Taxonomy" id="2527996"/>
    <lineage>
        <taxon>Bacteria</taxon>
        <taxon>Pseudomonadati</taxon>
        <taxon>Planctomycetota</taxon>
        <taxon>Planctomycetia</taxon>
        <taxon>Planctomycetales</taxon>
        <taxon>Planctomycetaceae</taxon>
        <taxon>Crateriforma</taxon>
    </lineage>
</organism>
<comment type="caution">
    <text evidence="1">The sequence shown here is derived from an EMBL/GenBank/DDBJ whole genome shotgun (WGS) entry which is preliminary data.</text>
</comment>
<evidence type="ECO:0000313" key="1">
    <source>
        <dbReference type="EMBL" id="TWT69449.1"/>
    </source>
</evidence>
<dbReference type="Proteomes" id="UP000317238">
    <property type="component" value="Unassembled WGS sequence"/>
</dbReference>
<evidence type="ECO:0000313" key="2">
    <source>
        <dbReference type="Proteomes" id="UP000317238"/>
    </source>
</evidence>
<gene>
    <name evidence="1" type="ORF">Pan14r_17350</name>
</gene>
<accession>A0A5C5Y3R3</accession>
<dbReference type="EMBL" id="SJPL01000001">
    <property type="protein sequence ID" value="TWT69449.1"/>
    <property type="molecule type" value="Genomic_DNA"/>
</dbReference>
<reference evidence="1 2" key="1">
    <citation type="submission" date="2019-02" db="EMBL/GenBank/DDBJ databases">
        <title>Deep-cultivation of Planctomycetes and their phenomic and genomic characterization uncovers novel biology.</title>
        <authorList>
            <person name="Wiegand S."/>
            <person name="Jogler M."/>
            <person name="Boedeker C."/>
            <person name="Pinto D."/>
            <person name="Vollmers J."/>
            <person name="Rivas-Marin E."/>
            <person name="Kohn T."/>
            <person name="Peeters S.H."/>
            <person name="Heuer A."/>
            <person name="Rast P."/>
            <person name="Oberbeckmann S."/>
            <person name="Bunk B."/>
            <person name="Jeske O."/>
            <person name="Meyerdierks A."/>
            <person name="Storesund J.E."/>
            <person name="Kallscheuer N."/>
            <person name="Luecker S."/>
            <person name="Lage O.M."/>
            <person name="Pohl T."/>
            <person name="Merkel B.J."/>
            <person name="Hornburger P."/>
            <person name="Mueller R.-W."/>
            <person name="Bruemmer F."/>
            <person name="Labrenz M."/>
            <person name="Spormann A.M."/>
            <person name="Op Den Camp H."/>
            <person name="Overmann J."/>
            <person name="Amann R."/>
            <person name="Jetten M.S.M."/>
            <person name="Mascher T."/>
            <person name="Medema M.H."/>
            <person name="Devos D.P."/>
            <person name="Kaster A.-K."/>
            <person name="Ovreas L."/>
            <person name="Rohde M."/>
            <person name="Galperin M.Y."/>
            <person name="Jogler C."/>
        </authorList>
    </citation>
    <scope>NUCLEOTIDE SEQUENCE [LARGE SCALE GENOMIC DNA]</scope>
    <source>
        <strain evidence="1 2">Pan14r</strain>
    </source>
</reference>
<keyword evidence="2" id="KW-1185">Reference proteome</keyword>
<dbReference type="AlphaFoldDB" id="A0A5C5Y3R3"/>
<dbReference type="RefSeq" id="WP_197203487.1">
    <property type="nucleotide sequence ID" value="NZ_SJPL01000001.1"/>
</dbReference>
<protein>
    <submittedName>
        <fullName evidence="1">Uncharacterized protein</fullName>
    </submittedName>
</protein>
<proteinExistence type="predicted"/>
<sequence length="96" mass="10551">MSDSNTQKAIQQFVAVFRRMLSTGRHVAAEDAARAVKTDDGFDRRAFGPVVAAMKRDGEIVSVGFRTSENAKHHAGIKRLWVSASIQQKRGADHAK</sequence>